<keyword evidence="6 7" id="KW-0472">Membrane</keyword>
<feature type="transmembrane region" description="Helical" evidence="7">
    <location>
        <begin position="349"/>
        <end position="373"/>
    </location>
</feature>
<name>A0A829WGC9_9FIRM</name>
<comment type="similarity">
    <text evidence="2">Belongs to the major facilitator superfamily.</text>
</comment>
<reference evidence="8 9" key="1">
    <citation type="submission" date="2019-06" db="EMBL/GenBank/DDBJ databases">
        <title>Draft genome sequence of [Clostridium] clostridioforme NBRC 113352.</title>
        <authorList>
            <person name="Miura T."/>
            <person name="Furukawa M."/>
            <person name="Shimamura M."/>
            <person name="Ohyama Y."/>
            <person name="Yamazoe A."/>
            <person name="Kawasaki H."/>
        </authorList>
    </citation>
    <scope>NUCLEOTIDE SEQUENCE [LARGE SCALE GENOMIC DNA]</scope>
    <source>
        <strain evidence="8 9">NBRC 113352</strain>
    </source>
</reference>
<dbReference type="PANTHER" id="PTHR23514">
    <property type="entry name" value="BYPASS OF STOP CODON PROTEIN 6"/>
    <property type="match status" value="1"/>
</dbReference>
<feature type="transmembrane region" description="Helical" evidence="7">
    <location>
        <begin position="246"/>
        <end position="264"/>
    </location>
</feature>
<evidence type="ECO:0000256" key="7">
    <source>
        <dbReference type="SAM" id="Phobius"/>
    </source>
</evidence>
<evidence type="ECO:0008006" key="10">
    <source>
        <dbReference type="Google" id="ProtNLM"/>
    </source>
</evidence>
<evidence type="ECO:0000256" key="4">
    <source>
        <dbReference type="ARBA" id="ARBA00022692"/>
    </source>
</evidence>
<feature type="transmembrane region" description="Helical" evidence="7">
    <location>
        <begin position="204"/>
        <end position="226"/>
    </location>
</feature>
<feature type="transmembrane region" description="Helical" evidence="7">
    <location>
        <begin position="136"/>
        <end position="156"/>
    </location>
</feature>
<evidence type="ECO:0000256" key="2">
    <source>
        <dbReference type="ARBA" id="ARBA00008335"/>
    </source>
</evidence>
<feature type="transmembrane region" description="Helical" evidence="7">
    <location>
        <begin position="294"/>
        <end position="313"/>
    </location>
</feature>
<keyword evidence="5 7" id="KW-1133">Transmembrane helix</keyword>
<dbReference type="GO" id="GO:0005886">
    <property type="term" value="C:plasma membrane"/>
    <property type="evidence" value="ECO:0007669"/>
    <property type="project" value="UniProtKB-SubCell"/>
</dbReference>
<feature type="transmembrane region" description="Helical" evidence="7">
    <location>
        <begin position="78"/>
        <end position="99"/>
    </location>
</feature>
<dbReference type="InterPro" id="IPR011701">
    <property type="entry name" value="MFS"/>
</dbReference>
<comment type="subcellular location">
    <subcellularLocation>
        <location evidence="1">Cell membrane</location>
        <topology evidence="1">Multi-pass membrane protein</topology>
    </subcellularLocation>
</comment>
<proteinExistence type="inferred from homology"/>
<feature type="transmembrane region" description="Helical" evidence="7">
    <location>
        <begin position="105"/>
        <end position="124"/>
    </location>
</feature>
<dbReference type="InterPro" id="IPR036259">
    <property type="entry name" value="MFS_trans_sf"/>
</dbReference>
<feature type="transmembrane region" description="Helical" evidence="7">
    <location>
        <begin position="325"/>
        <end position="343"/>
    </location>
</feature>
<evidence type="ECO:0000256" key="1">
    <source>
        <dbReference type="ARBA" id="ARBA00004651"/>
    </source>
</evidence>
<gene>
    <name evidence="8" type="ORF">Ccl03g_43640</name>
</gene>
<feature type="transmembrane region" description="Helical" evidence="7">
    <location>
        <begin position="162"/>
        <end position="183"/>
    </location>
</feature>
<feature type="transmembrane region" description="Helical" evidence="7">
    <location>
        <begin position="271"/>
        <end position="288"/>
    </location>
</feature>
<evidence type="ECO:0000313" key="9">
    <source>
        <dbReference type="Proteomes" id="UP000315200"/>
    </source>
</evidence>
<evidence type="ECO:0000256" key="3">
    <source>
        <dbReference type="ARBA" id="ARBA00022448"/>
    </source>
</evidence>
<dbReference type="SUPFAM" id="SSF103473">
    <property type="entry name" value="MFS general substrate transporter"/>
    <property type="match status" value="1"/>
</dbReference>
<dbReference type="InterPro" id="IPR051788">
    <property type="entry name" value="MFS_Transporter"/>
</dbReference>
<keyword evidence="4 7" id="KW-0812">Transmembrane</keyword>
<comment type="caution">
    <text evidence="8">The sequence shown here is derived from an EMBL/GenBank/DDBJ whole genome shotgun (WGS) entry which is preliminary data.</text>
</comment>
<keyword evidence="3" id="KW-0813">Transport</keyword>
<dbReference type="GO" id="GO:0022857">
    <property type="term" value="F:transmembrane transporter activity"/>
    <property type="evidence" value="ECO:0007669"/>
    <property type="project" value="InterPro"/>
</dbReference>
<organism evidence="8 9">
    <name type="scientific">Enterocloster clostridioformis</name>
    <dbReference type="NCBI Taxonomy" id="1531"/>
    <lineage>
        <taxon>Bacteria</taxon>
        <taxon>Bacillati</taxon>
        <taxon>Bacillota</taxon>
        <taxon>Clostridia</taxon>
        <taxon>Lachnospirales</taxon>
        <taxon>Lachnospiraceae</taxon>
        <taxon>Enterocloster</taxon>
    </lineage>
</organism>
<evidence type="ECO:0000313" key="8">
    <source>
        <dbReference type="EMBL" id="GEA38651.1"/>
    </source>
</evidence>
<dbReference type="EMBL" id="BJLB01000001">
    <property type="protein sequence ID" value="GEA38651.1"/>
    <property type="molecule type" value="Genomic_DNA"/>
</dbReference>
<dbReference type="Proteomes" id="UP000315200">
    <property type="component" value="Unassembled WGS sequence"/>
</dbReference>
<evidence type="ECO:0000256" key="6">
    <source>
        <dbReference type="ARBA" id="ARBA00023136"/>
    </source>
</evidence>
<dbReference type="AlphaFoldDB" id="A0A829WGC9"/>
<feature type="transmembrane region" description="Helical" evidence="7">
    <location>
        <begin position="14"/>
        <end position="36"/>
    </location>
</feature>
<dbReference type="Pfam" id="PF07690">
    <property type="entry name" value="MFS_1"/>
    <property type="match status" value="1"/>
</dbReference>
<accession>A0A829WGC9</accession>
<protein>
    <recommendedName>
        <fullName evidence="10">MFS transporter</fullName>
    </recommendedName>
</protein>
<evidence type="ECO:0000256" key="5">
    <source>
        <dbReference type="ARBA" id="ARBA00022989"/>
    </source>
</evidence>
<feature type="transmembrane region" description="Helical" evidence="7">
    <location>
        <begin position="42"/>
        <end position="66"/>
    </location>
</feature>
<dbReference type="PANTHER" id="PTHR23514:SF3">
    <property type="entry name" value="BYPASS OF STOP CODON PROTEIN 6"/>
    <property type="match status" value="1"/>
</dbReference>
<sequence length="378" mass="40154">MSIMEKEQIFQRNAGFFAFFLSGICAISSGVVVSILQEIYGFAYGMTGTLLSLMSIGNLLAGFASGMLPAKIGTKKTVVLLTAGYGAGYMIMGFSGWMLVLMLGFFMVGVAKGSTINTCTILVADNSGDRTKGMNIMHGCYALGALLCPFFIAAAMKAGNTVPMLVLAACGFLLWLTFCVTPAETKAMKKDWNIDKSFLKSRKFWMLTGLLFCQNAAETSVTGWMVTYFKGNGIISGSLSPYTVTVMWGATLIARLLIAFVIPIKNSYSAMIKMGIGCIIFYMGLMMASTQTTAILLLFAFAFAMAGMNPTAVASAGRMTSAASMGIMLPAASSGAIIMPWIIGIVSEYAGIEIGMASNIIPCAGMLLFSAAVKRLKE</sequence>
<dbReference type="Gene3D" id="1.20.1250.20">
    <property type="entry name" value="MFS general substrate transporter like domains"/>
    <property type="match status" value="2"/>
</dbReference>